<dbReference type="EMBL" id="BPLF01000004">
    <property type="protein sequence ID" value="GIX65460.1"/>
    <property type="molecule type" value="Genomic_DNA"/>
</dbReference>
<comment type="caution">
    <text evidence="2">The sequence shown here is derived from an EMBL/GenBank/DDBJ whole genome shotgun (WGS) entry which is preliminary data.</text>
</comment>
<dbReference type="GeneID" id="94196941"/>
<sequence length="223" mass="23573">MSRQKGAHESVKAADVEAVGATGQGGEPRVPGEGGGDGAGGLYRLLLKRILHDFGDFLTRALTIVKILIIKANGSHVLAEGGGTAANVQLGPPTCTFAPPVKVSQTVEQNRRDAQEYESTLSSITVAQPFPIYRITFICGSIIPIFSNTSIFNLPALITDKLLKTISQLGNRTTGVPCEPSLQLAQVLFTEAGTVVPDTFKVSLEGLEICLEDFKSPLAGLLI</sequence>
<reference evidence="2 3" key="1">
    <citation type="submission" date="2021-06" db="EMBL/GenBank/DDBJ databases">
        <title>Genome sequence of Babesia caballi.</title>
        <authorList>
            <person name="Yamagishi J."/>
            <person name="Kidaka T."/>
            <person name="Ochi A."/>
        </authorList>
    </citation>
    <scope>NUCLEOTIDE SEQUENCE [LARGE SCALE GENOMIC DNA]</scope>
    <source>
        <strain evidence="2">USDA-D6B2</strain>
    </source>
</reference>
<accession>A0AAV4M0Q8</accession>
<dbReference type="RefSeq" id="XP_067717529.1">
    <property type="nucleotide sequence ID" value="XM_067861428.1"/>
</dbReference>
<name>A0AAV4M0Q8_BABCB</name>
<dbReference type="AlphaFoldDB" id="A0AAV4M0Q8"/>
<evidence type="ECO:0000313" key="3">
    <source>
        <dbReference type="Proteomes" id="UP001497744"/>
    </source>
</evidence>
<gene>
    <name evidence="2" type="ORF">BcabD6B2_48950</name>
</gene>
<proteinExistence type="predicted"/>
<feature type="region of interest" description="Disordered" evidence="1">
    <location>
        <begin position="1"/>
        <end position="35"/>
    </location>
</feature>
<evidence type="ECO:0000256" key="1">
    <source>
        <dbReference type="SAM" id="MobiDB-lite"/>
    </source>
</evidence>
<evidence type="ECO:0000313" key="2">
    <source>
        <dbReference type="EMBL" id="GIX65460.1"/>
    </source>
</evidence>
<organism evidence="2 3">
    <name type="scientific">Babesia caballi</name>
    <dbReference type="NCBI Taxonomy" id="5871"/>
    <lineage>
        <taxon>Eukaryota</taxon>
        <taxon>Sar</taxon>
        <taxon>Alveolata</taxon>
        <taxon>Apicomplexa</taxon>
        <taxon>Aconoidasida</taxon>
        <taxon>Piroplasmida</taxon>
        <taxon>Babesiidae</taxon>
        <taxon>Babesia</taxon>
    </lineage>
</organism>
<keyword evidence="3" id="KW-1185">Reference proteome</keyword>
<protein>
    <submittedName>
        <fullName evidence="2">Acetyl-CoA carboxylase, carboxyltransferase component</fullName>
    </submittedName>
</protein>
<feature type="compositionally biased region" description="Gly residues" evidence="1">
    <location>
        <begin position="22"/>
        <end position="35"/>
    </location>
</feature>
<dbReference type="Proteomes" id="UP001497744">
    <property type="component" value="Unassembled WGS sequence"/>
</dbReference>
<feature type="compositionally biased region" description="Basic and acidic residues" evidence="1">
    <location>
        <begin position="1"/>
        <end position="15"/>
    </location>
</feature>